<dbReference type="InterPro" id="IPR050911">
    <property type="entry name" value="DRAM/TMEM150_Autophagy_Mod"/>
</dbReference>
<evidence type="ECO:0000256" key="5">
    <source>
        <dbReference type="SAM" id="Phobius"/>
    </source>
</evidence>
<keyword evidence="2 5" id="KW-0812">Transmembrane</keyword>
<dbReference type="GO" id="GO:0012505">
    <property type="term" value="C:endomembrane system"/>
    <property type="evidence" value="ECO:0007669"/>
    <property type="project" value="UniProtKB-SubCell"/>
</dbReference>
<dbReference type="PANTHER" id="PTHR21324:SF2">
    <property type="entry name" value="EG:22E5.9 PROTEIN"/>
    <property type="match status" value="1"/>
</dbReference>
<evidence type="ECO:0000256" key="4">
    <source>
        <dbReference type="ARBA" id="ARBA00023136"/>
    </source>
</evidence>
<reference evidence="7 8" key="1">
    <citation type="submission" date="2017-10" db="EMBL/GenBank/DDBJ databases">
        <title>Comparative genomics in systemic dimorphic fungi from Ajellomycetaceae.</title>
        <authorList>
            <person name="Munoz J.F."/>
            <person name="Mcewen J.G."/>
            <person name="Clay O.K."/>
            <person name="Cuomo C.A."/>
        </authorList>
    </citation>
    <scope>NUCLEOTIDE SEQUENCE [LARGE SCALE GENOMIC DNA]</scope>
    <source>
        <strain evidence="7 8">UAMH5409</strain>
    </source>
</reference>
<evidence type="ECO:0000259" key="6">
    <source>
        <dbReference type="Pfam" id="PF10277"/>
    </source>
</evidence>
<proteinExistence type="predicted"/>
<dbReference type="PANTHER" id="PTHR21324">
    <property type="entry name" value="FASTING-INDUCIBLE INTEGRAL MEMBRANE PROTEIN TM6P1-RELATED"/>
    <property type="match status" value="1"/>
</dbReference>
<comment type="caution">
    <text evidence="7">The sequence shown here is derived from an EMBL/GenBank/DDBJ whole genome shotgun (WGS) entry which is preliminary data.</text>
</comment>
<dbReference type="Pfam" id="PF10277">
    <property type="entry name" value="Frag1"/>
    <property type="match status" value="1"/>
</dbReference>
<dbReference type="EMBL" id="PDNB01000136">
    <property type="protein sequence ID" value="PGH04432.1"/>
    <property type="molecule type" value="Genomic_DNA"/>
</dbReference>
<keyword evidence="4 5" id="KW-0472">Membrane</keyword>
<dbReference type="InterPro" id="IPR019402">
    <property type="entry name" value="CWH43_N"/>
</dbReference>
<evidence type="ECO:0000256" key="1">
    <source>
        <dbReference type="ARBA" id="ARBA00004127"/>
    </source>
</evidence>
<evidence type="ECO:0000256" key="2">
    <source>
        <dbReference type="ARBA" id="ARBA00022692"/>
    </source>
</evidence>
<feature type="transmembrane region" description="Helical" evidence="5">
    <location>
        <begin position="163"/>
        <end position="188"/>
    </location>
</feature>
<name>A0A2B7X6R6_9EURO</name>
<dbReference type="STRING" id="1447875.A0A2B7X6R6"/>
<accession>A0A2B7X6R6</accession>
<keyword evidence="8" id="KW-1185">Reference proteome</keyword>
<feature type="transmembrane region" description="Helical" evidence="5">
    <location>
        <begin position="7"/>
        <end position="30"/>
    </location>
</feature>
<feature type="domain" description="CWH43-like N-terminal" evidence="6">
    <location>
        <begin position="5"/>
        <end position="221"/>
    </location>
</feature>
<dbReference type="OrthoDB" id="10032492at2759"/>
<feature type="transmembrane region" description="Helical" evidence="5">
    <location>
        <begin position="132"/>
        <end position="151"/>
    </location>
</feature>
<feature type="transmembrane region" description="Helical" evidence="5">
    <location>
        <begin position="200"/>
        <end position="221"/>
    </location>
</feature>
<dbReference type="AlphaFoldDB" id="A0A2B7X6R6"/>
<dbReference type="Proteomes" id="UP000223968">
    <property type="component" value="Unassembled WGS sequence"/>
</dbReference>
<comment type="subcellular location">
    <subcellularLocation>
        <location evidence="1">Endomembrane system</location>
        <topology evidence="1">Multi-pass membrane protein</topology>
    </subcellularLocation>
</comment>
<protein>
    <recommendedName>
        <fullName evidence="6">CWH43-like N-terminal domain-containing protein</fullName>
    </recommendedName>
</protein>
<keyword evidence="3 5" id="KW-1133">Transmembrane helix</keyword>
<gene>
    <name evidence="7" type="ORF">AJ79_07089</name>
</gene>
<sequence length="303" mass="33558">MWIISFWVFPVIASCMWLAMLLTMLIHWGAVDGKPHYSSMEPNQTIAYISDVGAQGLKPLFITGSAVTAVFFNLSFVSERWLRHSGQLARNKSWTDKAFAIISIIFALAGGIGLILLSIFDTVNYSRAHNGCLVLFIAGYILSAIFVCAEYQRLGIHYRDHRILAASFWIKLAFIVIEIALAIAFGVTGQRTGKKNTAAILEWVIAFIYTFYVLSFIVDLLPSVRTRHHLPQGKRVEMASINQPPQADADGFVEEPLTTDSMGDRANIYRGYVVDRPTTPGMAQPAGYAPYGRGYGQGPNTPV</sequence>
<feature type="transmembrane region" description="Helical" evidence="5">
    <location>
        <begin position="60"/>
        <end position="77"/>
    </location>
</feature>
<evidence type="ECO:0000313" key="8">
    <source>
        <dbReference type="Proteomes" id="UP000223968"/>
    </source>
</evidence>
<feature type="transmembrane region" description="Helical" evidence="5">
    <location>
        <begin position="98"/>
        <end position="120"/>
    </location>
</feature>
<evidence type="ECO:0000313" key="7">
    <source>
        <dbReference type="EMBL" id="PGH04432.1"/>
    </source>
</evidence>
<dbReference type="GO" id="GO:0005886">
    <property type="term" value="C:plasma membrane"/>
    <property type="evidence" value="ECO:0007669"/>
    <property type="project" value="TreeGrafter"/>
</dbReference>
<evidence type="ECO:0000256" key="3">
    <source>
        <dbReference type="ARBA" id="ARBA00022989"/>
    </source>
</evidence>
<organism evidence="7 8">
    <name type="scientific">Helicocarpus griseus UAMH5409</name>
    <dbReference type="NCBI Taxonomy" id="1447875"/>
    <lineage>
        <taxon>Eukaryota</taxon>
        <taxon>Fungi</taxon>
        <taxon>Dikarya</taxon>
        <taxon>Ascomycota</taxon>
        <taxon>Pezizomycotina</taxon>
        <taxon>Eurotiomycetes</taxon>
        <taxon>Eurotiomycetidae</taxon>
        <taxon>Onygenales</taxon>
        <taxon>Ajellomycetaceae</taxon>
        <taxon>Helicocarpus</taxon>
    </lineage>
</organism>